<name>A0A109GK91_BACMY</name>
<sequence>MKLKCRKSENKVKYILEIEKLWESYAFADRSEYALDRLLKRLDFVVKKKSKMCARKWMKMKITADEFESVFYEAIWKLCDGNDESIGYTPYGVYYFYETLDLVLERREIDLVRKYTTKQGMFELSILPLRIYAEELISDGINIESRIVNEQLCIEIISDSILNREELDLLSIIYENPDLSYEKIAELMGFKHHEQIRRALKKINKKLNQYEKSVG</sequence>
<gene>
    <name evidence="1" type="ORF">AWW70_28500</name>
</gene>
<dbReference type="RefSeq" id="WP_060748996.1">
    <property type="nucleotide sequence ID" value="NZ_LRPH01000006.1"/>
</dbReference>
<organism evidence="1 2">
    <name type="scientific">Bacillus mycoides</name>
    <dbReference type="NCBI Taxonomy" id="1405"/>
    <lineage>
        <taxon>Bacteria</taxon>
        <taxon>Bacillati</taxon>
        <taxon>Bacillota</taxon>
        <taxon>Bacilli</taxon>
        <taxon>Bacillales</taxon>
        <taxon>Bacillaceae</taxon>
        <taxon>Bacillus</taxon>
        <taxon>Bacillus cereus group</taxon>
    </lineage>
</organism>
<evidence type="ECO:0000313" key="2">
    <source>
        <dbReference type="Proteomes" id="UP000065797"/>
    </source>
</evidence>
<reference evidence="1 2" key="1">
    <citation type="submission" date="2016-01" db="EMBL/GenBank/DDBJ databases">
        <authorList>
            <person name="McClelland M."/>
            <person name="Jain A."/>
            <person name="Saraogi P."/>
            <person name="Mendelson R."/>
            <person name="Westerman R."/>
            <person name="SanMiguel P."/>
            <person name="Csonka L."/>
        </authorList>
    </citation>
    <scope>NUCLEOTIDE SEQUENCE [LARGE SCALE GENOMIC DNA]</scope>
    <source>
        <strain evidence="1 2">PE8-15</strain>
    </source>
</reference>
<dbReference type="Proteomes" id="UP000065797">
    <property type="component" value="Unassembled WGS sequence"/>
</dbReference>
<proteinExistence type="predicted"/>
<dbReference type="AlphaFoldDB" id="A0A109GK91"/>
<comment type="caution">
    <text evidence="1">The sequence shown here is derived from an EMBL/GenBank/DDBJ whole genome shotgun (WGS) entry which is preliminary data.</text>
</comment>
<accession>A0A109GK91</accession>
<evidence type="ECO:0000313" key="1">
    <source>
        <dbReference type="EMBL" id="KWU68088.1"/>
    </source>
</evidence>
<protein>
    <submittedName>
        <fullName evidence="1">Uncharacterized protein</fullName>
    </submittedName>
</protein>
<dbReference type="EMBL" id="LRPH01000006">
    <property type="protein sequence ID" value="KWU68088.1"/>
    <property type="molecule type" value="Genomic_DNA"/>
</dbReference>